<sequence>MTALILCFWSLGFSLLITYACYRERRIQAAQRDSAALAGKAGAHCECSMVCNHCGRYKVHPDNSVR</sequence>
<dbReference type="EMBL" id="JACCAT010000001">
    <property type="protein sequence ID" value="NYH10814.1"/>
    <property type="molecule type" value="Genomic_DNA"/>
</dbReference>
<dbReference type="Proteomes" id="UP000553035">
    <property type="component" value="Unassembled WGS sequence"/>
</dbReference>
<proteinExistence type="predicted"/>
<evidence type="ECO:0000313" key="1">
    <source>
        <dbReference type="EMBL" id="NYH10814.1"/>
    </source>
</evidence>
<evidence type="ECO:0000313" key="2">
    <source>
        <dbReference type="Proteomes" id="UP000553035"/>
    </source>
</evidence>
<dbReference type="AlphaFoldDB" id="A0A7Y9VY96"/>
<gene>
    <name evidence="1" type="ORF">GGI52_003857</name>
</gene>
<reference evidence="1 2" key="1">
    <citation type="submission" date="2020-07" db="EMBL/GenBank/DDBJ databases">
        <title>Exploring microbial biodiversity for novel pathways involved in the catabolism of aromatic compounds derived from lignin.</title>
        <authorList>
            <person name="Elkins J."/>
        </authorList>
    </citation>
    <scope>NUCLEOTIDE SEQUENCE [LARGE SCALE GENOMIC DNA]</scope>
    <source>
        <strain evidence="1 2">VanB</strain>
    </source>
</reference>
<name>A0A7Y9VY96_9PSED</name>
<accession>A0A7Y9VY96</accession>
<organism evidence="1 2">
    <name type="scientific">Pseudomonas moraviensis</name>
    <dbReference type="NCBI Taxonomy" id="321662"/>
    <lineage>
        <taxon>Bacteria</taxon>
        <taxon>Pseudomonadati</taxon>
        <taxon>Pseudomonadota</taxon>
        <taxon>Gammaproteobacteria</taxon>
        <taxon>Pseudomonadales</taxon>
        <taxon>Pseudomonadaceae</taxon>
        <taxon>Pseudomonas</taxon>
    </lineage>
</organism>
<comment type="caution">
    <text evidence="1">The sequence shown here is derived from an EMBL/GenBank/DDBJ whole genome shotgun (WGS) entry which is preliminary data.</text>
</comment>
<protein>
    <submittedName>
        <fullName evidence="1">Uncharacterized protein</fullName>
    </submittedName>
</protein>